<proteinExistence type="predicted"/>
<dbReference type="EMBL" id="BAHE01000020">
    <property type="protein sequence ID" value="GAC00905.1"/>
    <property type="molecule type" value="Genomic_DNA"/>
</dbReference>
<sequence length="246" mass="27119">MTTTEEITSAPYDDFTGTELDTDKWMFLEYPMPDGSTHVCAEPNAEVVVGDGTFSIRIEQFENHDHVVQIIDNPKHLVFTTEAFDVPETGEIRFSVTMAAEGLNATAYDYRDGFAAFNVLDLQGGWVFDLAATSDRIFAIHERLPFPGVVTPFTHCIDAPLSGLTVEPGAEHRYSVTLDREARSVVWEVDGKGVYWVDDAEVPGQVQVGFGVFTLHPVQDSGSVSLRGQGLAARWRDLTIEMPSSA</sequence>
<dbReference type="AlphaFoldDB" id="K6XQ15"/>
<evidence type="ECO:0008006" key="3">
    <source>
        <dbReference type="Google" id="ProtNLM"/>
    </source>
</evidence>
<organism evidence="1 2">
    <name type="scientific">Gordonia namibiensis NBRC 108229</name>
    <dbReference type="NCBI Taxonomy" id="1208314"/>
    <lineage>
        <taxon>Bacteria</taxon>
        <taxon>Bacillati</taxon>
        <taxon>Actinomycetota</taxon>
        <taxon>Actinomycetes</taxon>
        <taxon>Mycobacteriales</taxon>
        <taxon>Gordoniaceae</taxon>
        <taxon>Gordonia</taxon>
    </lineage>
</organism>
<reference evidence="1 2" key="1">
    <citation type="submission" date="2012-08" db="EMBL/GenBank/DDBJ databases">
        <title>Whole genome shotgun sequence of Gordonia namibiensis NBRC 108229.</title>
        <authorList>
            <person name="Isaki-Nakamura S."/>
            <person name="Hosoyama A."/>
            <person name="Tsuchikane K."/>
            <person name="Katsumata H."/>
            <person name="Baba S."/>
            <person name="Yamazaki S."/>
            <person name="Fujita N."/>
        </authorList>
    </citation>
    <scope>NUCLEOTIDE SEQUENCE [LARGE SCALE GENOMIC DNA]</scope>
    <source>
        <strain evidence="1 2">NBRC 108229</strain>
    </source>
</reference>
<dbReference type="RefSeq" id="WP_006867085.1">
    <property type="nucleotide sequence ID" value="NZ_BAHE01000020.1"/>
</dbReference>
<evidence type="ECO:0000313" key="2">
    <source>
        <dbReference type="Proteomes" id="UP000035058"/>
    </source>
</evidence>
<gene>
    <name evidence="1" type="ORF">GONAM_20_00480</name>
</gene>
<protein>
    <recommendedName>
        <fullName evidence="3">GH16 domain-containing protein</fullName>
    </recommendedName>
</protein>
<dbReference type="Pfam" id="PF19559">
    <property type="entry name" value="DUF6081"/>
    <property type="match status" value="1"/>
</dbReference>
<dbReference type="InterPro" id="IPR045727">
    <property type="entry name" value="DUF6081"/>
</dbReference>
<comment type="caution">
    <text evidence="1">The sequence shown here is derived from an EMBL/GenBank/DDBJ whole genome shotgun (WGS) entry which is preliminary data.</text>
</comment>
<keyword evidence="2" id="KW-1185">Reference proteome</keyword>
<evidence type="ECO:0000313" key="1">
    <source>
        <dbReference type="EMBL" id="GAC00905.1"/>
    </source>
</evidence>
<dbReference type="Proteomes" id="UP000035058">
    <property type="component" value="Unassembled WGS sequence"/>
</dbReference>
<accession>K6XQ15</accession>
<name>K6XQ15_9ACTN</name>